<evidence type="ECO:0000313" key="5">
    <source>
        <dbReference type="EMBL" id="GAA2254027.1"/>
    </source>
</evidence>
<evidence type="ECO:0000259" key="4">
    <source>
        <dbReference type="SMART" id="SM00701"/>
    </source>
</evidence>
<evidence type="ECO:0000256" key="2">
    <source>
        <dbReference type="SAM" id="MobiDB-lite"/>
    </source>
</evidence>
<feature type="domain" description="Peptidoglycan recognition protein family" evidence="4">
    <location>
        <begin position="193"/>
        <end position="341"/>
    </location>
</feature>
<dbReference type="InterPro" id="IPR006619">
    <property type="entry name" value="PGRP_domain_met/bac"/>
</dbReference>
<feature type="signal peptide" evidence="3">
    <location>
        <begin position="1"/>
        <end position="23"/>
    </location>
</feature>
<evidence type="ECO:0000313" key="6">
    <source>
        <dbReference type="Proteomes" id="UP001500305"/>
    </source>
</evidence>
<dbReference type="Pfam" id="PF01510">
    <property type="entry name" value="Amidase_2"/>
    <property type="match status" value="1"/>
</dbReference>
<accession>A0ABP5RBF9</accession>
<proteinExistence type="inferred from homology"/>
<protein>
    <submittedName>
        <fullName evidence="5">N-acetylmuramoyl-L-alanine amidase</fullName>
    </submittedName>
</protein>
<keyword evidence="3" id="KW-0732">Signal</keyword>
<dbReference type="RefSeq" id="WP_344638015.1">
    <property type="nucleotide sequence ID" value="NZ_BAAATR010000019.1"/>
</dbReference>
<keyword evidence="6" id="KW-1185">Reference proteome</keyword>
<feature type="chain" id="PRO_5046970804" evidence="3">
    <location>
        <begin position="24"/>
        <end position="389"/>
    </location>
</feature>
<dbReference type="Gene3D" id="3.40.80.10">
    <property type="entry name" value="Peptidoglycan recognition protein-like"/>
    <property type="match status" value="1"/>
</dbReference>
<dbReference type="CDD" id="cd06583">
    <property type="entry name" value="PGRP"/>
    <property type="match status" value="1"/>
</dbReference>
<comment type="caution">
    <text evidence="5">The sequence shown here is derived from an EMBL/GenBank/DDBJ whole genome shotgun (WGS) entry which is preliminary data.</text>
</comment>
<dbReference type="InterPro" id="IPR015510">
    <property type="entry name" value="PGRP"/>
</dbReference>
<comment type="similarity">
    <text evidence="1">Belongs to the N-acetylmuramoyl-L-alanine amidase 2 family.</text>
</comment>
<evidence type="ECO:0000256" key="3">
    <source>
        <dbReference type="SAM" id="SignalP"/>
    </source>
</evidence>
<dbReference type="InterPro" id="IPR002502">
    <property type="entry name" value="Amidase_domain"/>
</dbReference>
<dbReference type="SMART" id="SM00701">
    <property type="entry name" value="PGRP"/>
    <property type="match status" value="1"/>
</dbReference>
<reference evidence="6" key="1">
    <citation type="journal article" date="2019" name="Int. J. Syst. Evol. Microbiol.">
        <title>The Global Catalogue of Microorganisms (GCM) 10K type strain sequencing project: providing services to taxonomists for standard genome sequencing and annotation.</title>
        <authorList>
            <consortium name="The Broad Institute Genomics Platform"/>
            <consortium name="The Broad Institute Genome Sequencing Center for Infectious Disease"/>
            <person name="Wu L."/>
            <person name="Ma J."/>
        </authorList>
    </citation>
    <scope>NUCLEOTIDE SEQUENCE [LARGE SCALE GENOMIC DNA]</scope>
    <source>
        <strain evidence="6">JCM 7356</strain>
    </source>
</reference>
<dbReference type="EMBL" id="BAAATR010000019">
    <property type="protein sequence ID" value="GAA2254027.1"/>
    <property type="molecule type" value="Genomic_DNA"/>
</dbReference>
<name>A0ABP5RBF9_9ACTN</name>
<dbReference type="PANTHER" id="PTHR11022:SF41">
    <property type="entry name" value="PEPTIDOGLYCAN-RECOGNITION PROTEIN LC-RELATED"/>
    <property type="match status" value="1"/>
</dbReference>
<gene>
    <name evidence="5" type="ORF">GCM10010430_42200</name>
</gene>
<dbReference type="SUPFAM" id="SSF55846">
    <property type="entry name" value="N-acetylmuramoyl-L-alanine amidase-like"/>
    <property type="match status" value="1"/>
</dbReference>
<organism evidence="5 6">
    <name type="scientific">Kitasatospora cystarginea</name>
    <dbReference type="NCBI Taxonomy" id="58350"/>
    <lineage>
        <taxon>Bacteria</taxon>
        <taxon>Bacillati</taxon>
        <taxon>Actinomycetota</taxon>
        <taxon>Actinomycetes</taxon>
        <taxon>Kitasatosporales</taxon>
        <taxon>Streptomycetaceae</taxon>
        <taxon>Kitasatospora</taxon>
    </lineage>
</organism>
<dbReference type="PANTHER" id="PTHR11022">
    <property type="entry name" value="PEPTIDOGLYCAN RECOGNITION PROTEIN"/>
    <property type="match status" value="1"/>
</dbReference>
<dbReference type="InterPro" id="IPR036505">
    <property type="entry name" value="Amidase/PGRP_sf"/>
</dbReference>
<evidence type="ECO:0000256" key="1">
    <source>
        <dbReference type="ARBA" id="ARBA00007553"/>
    </source>
</evidence>
<feature type="region of interest" description="Disordered" evidence="2">
    <location>
        <begin position="36"/>
        <end position="63"/>
    </location>
</feature>
<sequence length="389" mass="40803">MRIPLLAALGATAAALFAPHAVAGPVAVRPGPGSVTTLPLVPPGPGAELRRGPAGGARPVHPSGAGEIREIQDRTTGSFALVGVSWDDPKVTLAGSVEVRSRSTETGRWSDWHRLTAEFEDGPDPDERSGRGATAPLWVGASDGIAVRAVAAAGPLPAGLRVELVDPGADPVGAPAALPPGRAHREAHGAPRPGIVTRAGWGADESLREEGFVYTGNVRAVFVHHTDTANKYTCADSPKLIRAMYQYHVKTNGWRDIGYNFLVDRCGTVYEGRAGGVDRPVLGAHTLGFNSDSSGVAAIGRYNDDAVPQEQLDGIARIAAWKLGLSGVDAQGTTNLVSASDNSRYPKGRTVRFNTVSGHRDAFVTDCPGDELYTRLPDIRSAAARLQGR</sequence>
<dbReference type="Proteomes" id="UP001500305">
    <property type="component" value="Unassembled WGS sequence"/>
</dbReference>